<dbReference type="EMBL" id="BAABDM010000001">
    <property type="protein sequence ID" value="GAA4084285.1"/>
    <property type="molecule type" value="Genomic_DNA"/>
</dbReference>
<proteinExistence type="predicted"/>
<dbReference type="RefSeq" id="WP_344932056.1">
    <property type="nucleotide sequence ID" value="NZ_BAABDM010000001.1"/>
</dbReference>
<dbReference type="Proteomes" id="UP001500392">
    <property type="component" value="Unassembled WGS sequence"/>
</dbReference>
<comment type="caution">
    <text evidence="1">The sequence shown here is derived from an EMBL/GenBank/DDBJ whole genome shotgun (WGS) entry which is preliminary data.</text>
</comment>
<organism evidence="1 2">
    <name type="scientific">Zhongshania borealis</name>
    <dbReference type="NCBI Taxonomy" id="889488"/>
    <lineage>
        <taxon>Bacteria</taxon>
        <taxon>Pseudomonadati</taxon>
        <taxon>Pseudomonadota</taxon>
        <taxon>Gammaproteobacteria</taxon>
        <taxon>Cellvibrionales</taxon>
        <taxon>Spongiibacteraceae</taxon>
        <taxon>Zhongshania</taxon>
    </lineage>
</organism>
<evidence type="ECO:0000313" key="1">
    <source>
        <dbReference type="EMBL" id="GAA4084285.1"/>
    </source>
</evidence>
<keyword evidence="2" id="KW-1185">Reference proteome</keyword>
<accession>A0ABP7W9L8</accession>
<evidence type="ECO:0000313" key="2">
    <source>
        <dbReference type="Proteomes" id="UP001500392"/>
    </source>
</evidence>
<protein>
    <submittedName>
        <fullName evidence="1">Uncharacterized protein</fullName>
    </submittedName>
</protein>
<name>A0ABP7W9L8_9GAMM</name>
<reference evidence="2" key="1">
    <citation type="journal article" date="2019" name="Int. J. Syst. Evol. Microbiol.">
        <title>The Global Catalogue of Microorganisms (GCM) 10K type strain sequencing project: providing services to taxonomists for standard genome sequencing and annotation.</title>
        <authorList>
            <consortium name="The Broad Institute Genomics Platform"/>
            <consortium name="The Broad Institute Genome Sequencing Center for Infectious Disease"/>
            <person name="Wu L."/>
            <person name="Ma J."/>
        </authorList>
    </citation>
    <scope>NUCLEOTIDE SEQUENCE [LARGE SCALE GENOMIC DNA]</scope>
    <source>
        <strain evidence="2">JCM 17304</strain>
    </source>
</reference>
<gene>
    <name evidence="1" type="ORF">GCM10022414_03790</name>
</gene>
<sequence>MAEITTERSEKQRFQHDGISSKIAKIESIFLDSNIGINNSHKLLGLLRNAKDLALAWAKSDVENTDMNKLFCALHVERIYQGVQSLEFEDNKEKYLKDLLNGTLDFFERRDSHAKNILWELEVFRKIKKVIPETYLEEPDIVANINQCRIAIPCKKTYSENGVPKALSKAVSQIENDHEFGIVAMNIDDLIPEAVLLRARTFKEAGDKLHNINMNFLARHEHHFLKYLSKSRILAVIASTSMVTDIADESPQFNNFSQWAIWTIPGLKTEHQNALNYFRSKVIG</sequence>